<protein>
    <submittedName>
        <fullName evidence="1">Uncharacterized protein</fullName>
    </submittedName>
</protein>
<accession>A0A6J4R329</accession>
<gene>
    <name evidence="1" type="ORF">AVDCRST_MAG14-1583</name>
</gene>
<name>A0A6J4R329_9ACTN</name>
<proteinExistence type="predicted"/>
<evidence type="ECO:0000313" key="1">
    <source>
        <dbReference type="EMBL" id="CAA9455713.1"/>
    </source>
</evidence>
<reference evidence="1" key="1">
    <citation type="submission" date="2020-02" db="EMBL/GenBank/DDBJ databases">
        <authorList>
            <person name="Meier V. D."/>
        </authorList>
    </citation>
    <scope>NUCLEOTIDE SEQUENCE</scope>
    <source>
        <strain evidence="1">AVDCRST_MAG14</strain>
    </source>
</reference>
<dbReference type="EMBL" id="CADCVG010000065">
    <property type="protein sequence ID" value="CAA9455713.1"/>
    <property type="molecule type" value="Genomic_DNA"/>
</dbReference>
<dbReference type="AlphaFoldDB" id="A0A6J4R329"/>
<organism evidence="1">
    <name type="scientific">uncultured Rubrobacteraceae bacterium</name>
    <dbReference type="NCBI Taxonomy" id="349277"/>
    <lineage>
        <taxon>Bacteria</taxon>
        <taxon>Bacillati</taxon>
        <taxon>Actinomycetota</taxon>
        <taxon>Rubrobacteria</taxon>
        <taxon>Rubrobacterales</taxon>
        <taxon>Rubrobacteraceae</taxon>
        <taxon>environmental samples</taxon>
    </lineage>
</organism>
<sequence length="139" mass="15936">MTHEGTDAVSDDEQTLSYIRESVFSGFSEETLADFLAKNRERHPIDPHLNPEGRMTCLSAEEFHSIFEDLDGWKKFYLRFPEAYGIVEFSRVGFDRDMTQALVYASHQTGWLSGIRSYWFFSKLDGTWSEPVCFGGGIS</sequence>